<dbReference type="RefSeq" id="WP_251967854.1">
    <property type="nucleotide sequence ID" value="NZ_CP146284.1"/>
</dbReference>
<evidence type="ECO:0000313" key="1">
    <source>
        <dbReference type="EMBL" id="WWV65522.1"/>
    </source>
</evidence>
<reference evidence="1 2" key="1">
    <citation type="submission" date="2024-02" db="EMBL/GenBank/DDBJ databases">
        <title>Whole genome sequencing of Parabacteroides sp. AD58.</title>
        <authorList>
            <person name="Chaplin A.V."/>
            <person name="Pikina A.P."/>
            <person name="Sokolova S.R."/>
            <person name="Korostin D.O."/>
            <person name="Efimov B.A."/>
        </authorList>
    </citation>
    <scope>NUCLEOTIDE SEQUENCE [LARGE SCALE GENOMIC DNA]</scope>
    <source>
        <strain evidence="1 2">AD58</strain>
    </source>
</reference>
<evidence type="ECO:0000313" key="2">
    <source>
        <dbReference type="Proteomes" id="UP001320603"/>
    </source>
</evidence>
<proteinExistence type="predicted"/>
<gene>
    <name evidence="1" type="ORF">NEE14_010990</name>
</gene>
<dbReference type="Proteomes" id="UP001320603">
    <property type="component" value="Chromosome"/>
</dbReference>
<sequence length="481" mass="56044">MIETKQSILKFLIENCIFASSASTFSASLEATSRSSIYRFMKGTVSPKTVNNIWNDVCNSFALTDERLIEVAITVEKAKWFTTVVASYSFDKKDPLWTEKLLCALIDENYANLPTSFVKEVVPLLKDLKTDNKDIFFGMLMLFYVKAKQLDPYNSLFKQTLSDLIIHLNNYFHSVHPENDVAYKAIQALTSETLLDVVPPCTWGLVENPTLILQYYADPLFLNAALRGGTIFHEWGDFSYWHDADENFTKGSRFWLFMSRESDSIYHGSYIVQEFEIGNDNETFIDKQIFNILFLNKENDDEDYDAIVQISESKPTEKHSYHIYYGVYKYEKEADEMWMAFPNEEDNIYQLPLCLKRIRFDVPTKSQEKVWSHFIGKFDNSNALEIFVKSLCRTLDVEYLDDEYPIKDVCLNRTFFSLVIGENEKQKQYRISLESYSFLKGLSVFDELIICKHKDELFVEWSYLGYAIPLSDFEELNVSSE</sequence>
<accession>A0ABZ2IIC0</accession>
<keyword evidence="2" id="KW-1185">Reference proteome</keyword>
<protein>
    <submittedName>
        <fullName evidence="1">Uncharacterized protein</fullName>
    </submittedName>
</protein>
<dbReference type="EMBL" id="CP146284">
    <property type="protein sequence ID" value="WWV65522.1"/>
    <property type="molecule type" value="Genomic_DNA"/>
</dbReference>
<organism evidence="1 2">
    <name type="scientific">Parabacteroides absconsus</name>
    <dbReference type="NCBI Taxonomy" id="2951805"/>
    <lineage>
        <taxon>Bacteria</taxon>
        <taxon>Pseudomonadati</taxon>
        <taxon>Bacteroidota</taxon>
        <taxon>Bacteroidia</taxon>
        <taxon>Bacteroidales</taxon>
        <taxon>Tannerellaceae</taxon>
        <taxon>Parabacteroides</taxon>
    </lineage>
</organism>
<name>A0ABZ2IIC0_9BACT</name>